<dbReference type="EMBL" id="JAWDID010000066">
    <property type="protein sequence ID" value="MDU0343332.1"/>
    <property type="molecule type" value="Genomic_DNA"/>
</dbReference>
<name>A0ABU3SG23_9HYPH</name>
<evidence type="ECO:0000313" key="3">
    <source>
        <dbReference type="Proteomes" id="UP001254257"/>
    </source>
</evidence>
<keyword evidence="1" id="KW-0732">Signal</keyword>
<protein>
    <submittedName>
        <fullName evidence="2">Uncharacterized protein</fullName>
    </submittedName>
</protein>
<proteinExistence type="predicted"/>
<organism evidence="2 3">
    <name type="scientific">Bosea rubneri</name>
    <dbReference type="NCBI Taxonomy" id="3075434"/>
    <lineage>
        <taxon>Bacteria</taxon>
        <taxon>Pseudomonadati</taxon>
        <taxon>Pseudomonadota</taxon>
        <taxon>Alphaproteobacteria</taxon>
        <taxon>Hyphomicrobiales</taxon>
        <taxon>Boseaceae</taxon>
        <taxon>Bosea</taxon>
    </lineage>
</organism>
<dbReference type="RefSeq" id="WP_316021065.1">
    <property type="nucleotide sequence ID" value="NZ_JAWDID010000066.1"/>
</dbReference>
<gene>
    <name evidence="2" type="ORF">RKE40_25880</name>
</gene>
<reference evidence="2 3" key="1">
    <citation type="submission" date="2023-09" db="EMBL/GenBank/DDBJ databases">
        <title>Whole genome shotgun sequencing (WGS) of Bosea sp. ZW T0_25, isolated from stored onions (Allium cepa).</title>
        <authorList>
            <person name="Stoll D.A."/>
            <person name="Huch M."/>
        </authorList>
    </citation>
    <scope>NUCLEOTIDE SEQUENCE [LARGE SCALE GENOMIC DNA]</scope>
    <source>
        <strain evidence="2 3">ZW T0_25</strain>
    </source>
</reference>
<evidence type="ECO:0000256" key="1">
    <source>
        <dbReference type="SAM" id="SignalP"/>
    </source>
</evidence>
<keyword evidence="3" id="KW-1185">Reference proteome</keyword>
<comment type="caution">
    <text evidence="2">The sequence shown here is derived from an EMBL/GenBank/DDBJ whole genome shotgun (WGS) entry which is preliminary data.</text>
</comment>
<sequence>MSELGKRCLAVAAAAACSLVALTTAPAIAGERGETQLDRGRLDTVPADYMQYRRNMVYVEPGYRSPAVRTYTPSPYAYPPDNIRDPAGGSYVQRSPGYLGSNGYYYVGGQYVDNIRDPAGGTYLQKPYVYYPNNTWDPMGPGYR</sequence>
<evidence type="ECO:0000313" key="2">
    <source>
        <dbReference type="EMBL" id="MDU0343332.1"/>
    </source>
</evidence>
<feature type="chain" id="PRO_5045332706" evidence="1">
    <location>
        <begin position="30"/>
        <end position="144"/>
    </location>
</feature>
<accession>A0ABU3SG23</accession>
<feature type="signal peptide" evidence="1">
    <location>
        <begin position="1"/>
        <end position="29"/>
    </location>
</feature>
<dbReference type="Proteomes" id="UP001254257">
    <property type="component" value="Unassembled WGS sequence"/>
</dbReference>